<dbReference type="PANTHER" id="PTHR31988">
    <property type="entry name" value="ESTERASE, PUTATIVE (DUF303)-RELATED"/>
    <property type="match status" value="1"/>
</dbReference>
<sequence length="271" mass="27466">MSGRPGGRDLVVVMGQSNASGTNTDVEPDGADALDPRVEVFAASGPDAGRIVPAREPFWPLLGHPPGGVGPGGPFAALLLPTLPADRGVLLVPAAVGGTGFRHHTSYPGVWTVGLDLPGTPNLFARAVAHVRAALDAAGPDSRVRAVLWHQGETDGNHGRTEAEYAADLDELIATFRAQVPTARDVPFLLGGMAPERIAAYPDHAGVAAAHAATPERVPGTAFAPSPAGHVNDGTTHLTAAGQRLLAADLFAAFTALDGLTAAGPGPAARG</sequence>
<dbReference type="PANTHER" id="PTHR31988:SF19">
    <property type="entry name" value="9-O-ACETYL-N-ACETYLNEURAMINIC ACID DEACETYLASE-RELATED"/>
    <property type="match status" value="1"/>
</dbReference>
<evidence type="ECO:0000313" key="3">
    <source>
        <dbReference type="EMBL" id="MEZ0164287.1"/>
    </source>
</evidence>
<dbReference type="EMBL" id="JBGFTU010000005">
    <property type="protein sequence ID" value="MEZ0164287.1"/>
    <property type="molecule type" value="Genomic_DNA"/>
</dbReference>
<evidence type="ECO:0000259" key="2">
    <source>
        <dbReference type="Pfam" id="PF03629"/>
    </source>
</evidence>
<dbReference type="Pfam" id="PF03629">
    <property type="entry name" value="SASA"/>
    <property type="match status" value="1"/>
</dbReference>
<gene>
    <name evidence="3" type="ORF">AB2L27_05835</name>
</gene>
<comment type="caution">
    <text evidence="3">The sequence shown here is derived from an EMBL/GenBank/DDBJ whole genome shotgun (WGS) entry which is preliminary data.</text>
</comment>
<protein>
    <submittedName>
        <fullName evidence="3">Sialate O-acetylesterase</fullName>
    </submittedName>
</protein>
<dbReference type="SUPFAM" id="SSF52266">
    <property type="entry name" value="SGNH hydrolase"/>
    <property type="match status" value="1"/>
</dbReference>
<evidence type="ECO:0000256" key="1">
    <source>
        <dbReference type="ARBA" id="ARBA00022801"/>
    </source>
</evidence>
<accession>A0ABV4H0A6</accession>
<organism evidence="3 4">
    <name type="scientific">Kineococcus halophytocola</name>
    <dbReference type="NCBI Taxonomy" id="3234027"/>
    <lineage>
        <taxon>Bacteria</taxon>
        <taxon>Bacillati</taxon>
        <taxon>Actinomycetota</taxon>
        <taxon>Actinomycetes</taxon>
        <taxon>Kineosporiales</taxon>
        <taxon>Kineosporiaceae</taxon>
        <taxon>Kineococcus</taxon>
    </lineage>
</organism>
<evidence type="ECO:0000313" key="4">
    <source>
        <dbReference type="Proteomes" id="UP001565927"/>
    </source>
</evidence>
<feature type="domain" description="Sialate O-acetylesterase" evidence="2">
    <location>
        <begin position="9"/>
        <end position="254"/>
    </location>
</feature>
<dbReference type="Proteomes" id="UP001565927">
    <property type="component" value="Unassembled WGS sequence"/>
</dbReference>
<dbReference type="InterPro" id="IPR036514">
    <property type="entry name" value="SGNH_hydro_sf"/>
</dbReference>
<keyword evidence="4" id="KW-1185">Reference proteome</keyword>
<keyword evidence="1" id="KW-0378">Hydrolase</keyword>
<name>A0ABV4H0A6_9ACTN</name>
<dbReference type="Gene3D" id="3.40.50.1110">
    <property type="entry name" value="SGNH hydrolase"/>
    <property type="match status" value="1"/>
</dbReference>
<reference evidence="3 4" key="1">
    <citation type="submission" date="2024-07" db="EMBL/GenBank/DDBJ databases">
        <authorList>
            <person name="Thanompreechachai J."/>
            <person name="Duangmal K."/>
        </authorList>
    </citation>
    <scope>NUCLEOTIDE SEQUENCE [LARGE SCALE GENOMIC DNA]</scope>
    <source>
        <strain evidence="3 4">LSe6-4</strain>
    </source>
</reference>
<proteinExistence type="predicted"/>
<dbReference type="InterPro" id="IPR005181">
    <property type="entry name" value="SASA"/>
</dbReference>
<dbReference type="RefSeq" id="WP_370440532.1">
    <property type="nucleotide sequence ID" value="NZ_JBGFTU010000005.1"/>
</dbReference>
<dbReference type="InterPro" id="IPR052940">
    <property type="entry name" value="Carb_Esterase_6"/>
</dbReference>